<feature type="region of interest" description="Disordered" evidence="1">
    <location>
        <begin position="66"/>
        <end position="85"/>
    </location>
</feature>
<dbReference type="EMBL" id="CAJFDH010000001">
    <property type="protein sequence ID" value="CAD5205457.1"/>
    <property type="molecule type" value="Genomic_DNA"/>
</dbReference>
<dbReference type="Proteomes" id="UP000783686">
    <property type="component" value="Unassembled WGS sequence"/>
</dbReference>
<organism evidence="2 3">
    <name type="scientific">Bursaphelenchus okinawaensis</name>
    <dbReference type="NCBI Taxonomy" id="465554"/>
    <lineage>
        <taxon>Eukaryota</taxon>
        <taxon>Metazoa</taxon>
        <taxon>Ecdysozoa</taxon>
        <taxon>Nematoda</taxon>
        <taxon>Chromadorea</taxon>
        <taxon>Rhabditida</taxon>
        <taxon>Tylenchina</taxon>
        <taxon>Tylenchomorpha</taxon>
        <taxon>Aphelenchoidea</taxon>
        <taxon>Aphelenchoididae</taxon>
        <taxon>Bursaphelenchus</taxon>
    </lineage>
</organism>
<gene>
    <name evidence="2" type="ORF">BOKJ2_LOCUS141</name>
</gene>
<evidence type="ECO:0000313" key="2">
    <source>
        <dbReference type="EMBL" id="CAD5205457.1"/>
    </source>
</evidence>
<dbReference type="AlphaFoldDB" id="A0A811JQ13"/>
<comment type="caution">
    <text evidence="2">The sequence shown here is derived from an EMBL/GenBank/DDBJ whole genome shotgun (WGS) entry which is preliminary data.</text>
</comment>
<evidence type="ECO:0000313" key="3">
    <source>
        <dbReference type="Proteomes" id="UP000614601"/>
    </source>
</evidence>
<feature type="compositionally biased region" description="Basic and acidic residues" evidence="1">
    <location>
        <begin position="10"/>
        <end position="22"/>
    </location>
</feature>
<accession>A0A811JQ13</accession>
<protein>
    <submittedName>
        <fullName evidence="2">Uncharacterized protein</fullName>
    </submittedName>
</protein>
<name>A0A811JQ13_9BILA</name>
<proteinExistence type="predicted"/>
<feature type="region of interest" description="Disordered" evidence="1">
    <location>
        <begin position="1"/>
        <end position="22"/>
    </location>
</feature>
<reference evidence="2" key="1">
    <citation type="submission" date="2020-09" db="EMBL/GenBank/DDBJ databases">
        <authorList>
            <person name="Kikuchi T."/>
        </authorList>
    </citation>
    <scope>NUCLEOTIDE SEQUENCE</scope>
    <source>
        <strain evidence="2">SH1</strain>
    </source>
</reference>
<keyword evidence="3" id="KW-1185">Reference proteome</keyword>
<dbReference type="EMBL" id="CAJFCW020000001">
    <property type="protein sequence ID" value="CAG9077512.1"/>
    <property type="molecule type" value="Genomic_DNA"/>
</dbReference>
<evidence type="ECO:0000256" key="1">
    <source>
        <dbReference type="SAM" id="MobiDB-lite"/>
    </source>
</evidence>
<sequence>MDSTKNSKKSKAEEKDKVKELQRKMVERNQEHEDQLQGLAEQNFRLRRQLTKVRLAARHTIDSPDEKVATVSPVVPPPAQSSTAVMDNTGTNNGTIHIEHGQHIKIPIPKAFPRHVEYSFSYDLEKVQEQMPARRLQTKTQQKQSWQLRYLIKKNKDQKPLTPYDVYLVVGYSQLSTSFQPVDGPTFYSLYEIPAPNPK</sequence>
<dbReference type="Proteomes" id="UP000614601">
    <property type="component" value="Unassembled WGS sequence"/>
</dbReference>